<keyword evidence="1" id="KW-0175">Coiled coil</keyword>
<evidence type="ECO:0000256" key="1">
    <source>
        <dbReference type="SAM" id="Coils"/>
    </source>
</evidence>
<dbReference type="AlphaFoldDB" id="J1SDE6"/>
<comment type="caution">
    <text evidence="2">The sequence shown here is derived from an EMBL/GenBank/DDBJ whole genome shotgun (WGS) entry which is preliminary data.</text>
</comment>
<proteinExistence type="predicted"/>
<organism evidence="2 3">
    <name type="scientific">Streptococcus infantis SPAR10</name>
    <dbReference type="NCBI Taxonomy" id="1159208"/>
    <lineage>
        <taxon>Bacteria</taxon>
        <taxon>Bacillati</taxon>
        <taxon>Bacillota</taxon>
        <taxon>Bacilli</taxon>
        <taxon>Lactobacillales</taxon>
        <taxon>Streptococcaceae</taxon>
        <taxon>Streptococcus</taxon>
    </lineage>
</organism>
<evidence type="ECO:0000313" key="2">
    <source>
        <dbReference type="EMBL" id="EJG87767.1"/>
    </source>
</evidence>
<protein>
    <submittedName>
        <fullName evidence="2">Uncharacterized protein</fullName>
    </submittedName>
</protein>
<accession>J1SDE6</accession>
<reference evidence="2 3" key="1">
    <citation type="submission" date="2012-05" db="EMBL/GenBank/DDBJ databases">
        <title>Genomic Sequence of Streptococcus mitis SPAR10.</title>
        <authorList>
            <person name="Chancey S."/>
            <person name="Kumar N."/>
            <person name="Sengamalay N."/>
            <person name="Matthews C."/>
            <person name="Hine E."/>
            <person name="Pallavajjal A."/>
            <person name="Abolude O."/>
            <person name="Daugherty S.C."/>
            <person name="Parankush S.P."/>
            <person name="Sadzewicz L."/>
            <person name="Tallon L.J."/>
            <person name="Farley M.M."/>
            <person name="Baughman W."/>
            <person name="McGee L."/>
            <person name="Stephens D.S."/>
            <person name="Tettelin H."/>
        </authorList>
    </citation>
    <scope>NUCLEOTIDE SEQUENCE [LARGE SCALE GENOMIC DNA]</scope>
    <source>
        <strain evidence="2 3">SPAR10</strain>
    </source>
</reference>
<dbReference type="EMBL" id="ALCH01000004">
    <property type="protein sequence ID" value="EJG87767.1"/>
    <property type="molecule type" value="Genomic_DNA"/>
</dbReference>
<dbReference type="Proteomes" id="UP000010312">
    <property type="component" value="Unassembled WGS sequence"/>
</dbReference>
<name>J1SDE6_9STRE</name>
<feature type="coiled-coil region" evidence="1">
    <location>
        <begin position="111"/>
        <end position="155"/>
    </location>
</feature>
<dbReference type="OrthoDB" id="2214241at2"/>
<dbReference type="PATRIC" id="fig|1159208.3.peg.1271"/>
<dbReference type="RefSeq" id="WP_004253000.1">
    <property type="nucleotide sequence ID" value="NZ_ALCH01000004.1"/>
</dbReference>
<sequence>MARRKHIEDVEIIEHFEKYLQEECSNNVSLFKIPRFGDYLRKNGFPSVADTTLRRNTSFREVLAERKAKYDEEEEYRTVITYKTIDVDSFMATNRTPNAIRTGLSELNLYYKKVAEAALEFKNENVKLQDENEELKEQIQQLLQKETSRKALETENIKLRALIKSSVYPEIANELLKEEGILQSEQQVITDEFMVNNILTADSEINFHSDTTNSKDDKGDIRKPKKVVAIKDLLDSKTNY</sequence>
<gene>
    <name evidence="2" type="ORF">SPAR10_1341</name>
</gene>
<evidence type="ECO:0000313" key="3">
    <source>
        <dbReference type="Proteomes" id="UP000010312"/>
    </source>
</evidence>